<feature type="region of interest" description="Disordered" evidence="1">
    <location>
        <begin position="64"/>
        <end position="124"/>
    </location>
</feature>
<evidence type="ECO:0000256" key="1">
    <source>
        <dbReference type="SAM" id="MobiDB-lite"/>
    </source>
</evidence>
<gene>
    <name evidence="2" type="ORF">BCR33DRAFT_769993</name>
</gene>
<comment type="caution">
    <text evidence="2">The sequence shown here is derived from an EMBL/GenBank/DDBJ whole genome shotgun (WGS) entry which is preliminary data.</text>
</comment>
<evidence type="ECO:0000313" key="2">
    <source>
        <dbReference type="EMBL" id="ORY37085.1"/>
    </source>
</evidence>
<dbReference type="EMBL" id="MCGO01000052">
    <property type="protein sequence ID" value="ORY37085.1"/>
    <property type="molecule type" value="Genomic_DNA"/>
</dbReference>
<organism evidence="2 3">
    <name type="scientific">Rhizoclosmatium globosum</name>
    <dbReference type="NCBI Taxonomy" id="329046"/>
    <lineage>
        <taxon>Eukaryota</taxon>
        <taxon>Fungi</taxon>
        <taxon>Fungi incertae sedis</taxon>
        <taxon>Chytridiomycota</taxon>
        <taxon>Chytridiomycota incertae sedis</taxon>
        <taxon>Chytridiomycetes</taxon>
        <taxon>Chytridiales</taxon>
        <taxon>Chytriomycetaceae</taxon>
        <taxon>Rhizoclosmatium</taxon>
    </lineage>
</organism>
<dbReference type="Proteomes" id="UP000193642">
    <property type="component" value="Unassembled WGS sequence"/>
</dbReference>
<feature type="compositionally biased region" description="Polar residues" evidence="1">
    <location>
        <begin position="64"/>
        <end position="83"/>
    </location>
</feature>
<feature type="compositionally biased region" description="Acidic residues" evidence="1">
    <location>
        <begin position="112"/>
        <end position="124"/>
    </location>
</feature>
<name>A0A1Y2BSI4_9FUNG</name>
<keyword evidence="3" id="KW-1185">Reference proteome</keyword>
<sequence>MTIPFHPSPPNNENAKKISLNLPLAATGSLNTNNKQIKMLKSPKRSHHPPLVPSPLMKVMTVISSPTESPLTSPAISVSETTQLLPPPPPSSRHPPPDLLSCQLNRDREGSEWDEDDDQEDQEDLSWVQQVFSCCSLNWLPTCH</sequence>
<protein>
    <submittedName>
        <fullName evidence="2">Uncharacterized protein</fullName>
    </submittedName>
</protein>
<proteinExistence type="predicted"/>
<dbReference type="AlphaFoldDB" id="A0A1Y2BSI4"/>
<accession>A0A1Y2BSI4</accession>
<reference evidence="2 3" key="1">
    <citation type="submission" date="2016-07" db="EMBL/GenBank/DDBJ databases">
        <title>Pervasive Adenine N6-methylation of Active Genes in Fungi.</title>
        <authorList>
            <consortium name="DOE Joint Genome Institute"/>
            <person name="Mondo S.J."/>
            <person name="Dannebaum R.O."/>
            <person name="Kuo R.C."/>
            <person name="Labutti K."/>
            <person name="Haridas S."/>
            <person name="Kuo A."/>
            <person name="Salamov A."/>
            <person name="Ahrendt S.R."/>
            <person name="Lipzen A."/>
            <person name="Sullivan W."/>
            <person name="Andreopoulos W.B."/>
            <person name="Clum A."/>
            <person name="Lindquist E."/>
            <person name="Daum C."/>
            <person name="Ramamoorthy G.K."/>
            <person name="Gryganskyi A."/>
            <person name="Culley D."/>
            <person name="Magnuson J.K."/>
            <person name="James T.Y."/>
            <person name="O'Malley M.A."/>
            <person name="Stajich J.E."/>
            <person name="Spatafora J.W."/>
            <person name="Visel A."/>
            <person name="Grigoriev I.V."/>
        </authorList>
    </citation>
    <scope>NUCLEOTIDE SEQUENCE [LARGE SCALE GENOMIC DNA]</scope>
    <source>
        <strain evidence="2 3">JEL800</strain>
    </source>
</reference>
<feature type="compositionally biased region" description="Pro residues" evidence="1">
    <location>
        <begin position="85"/>
        <end position="98"/>
    </location>
</feature>
<evidence type="ECO:0000313" key="3">
    <source>
        <dbReference type="Proteomes" id="UP000193642"/>
    </source>
</evidence>